<evidence type="ECO:0000259" key="2">
    <source>
        <dbReference type="Pfam" id="PF20789"/>
    </source>
</evidence>
<protein>
    <submittedName>
        <fullName evidence="3">Acyl-CoA thioesterase</fullName>
    </submittedName>
</protein>
<dbReference type="InterPro" id="IPR042171">
    <property type="entry name" value="Acyl-CoA_hotdog"/>
</dbReference>
<name>A0A1A0MAY3_MYCMU</name>
<dbReference type="InterPro" id="IPR049450">
    <property type="entry name" value="ACOT8-like_C"/>
</dbReference>
<dbReference type="AlphaFoldDB" id="A0A1A0MAY3"/>
<accession>A0A1A0MAY3</accession>
<feature type="domain" description="Acyl-CoA thioesterase-like C-terminal" evidence="2">
    <location>
        <begin position="136"/>
        <end position="267"/>
    </location>
</feature>
<sequence length="270" mass="29472">MLSVTGSHSFDKALELQPVDDTRMRGRTQPDWANMVGPFGGITAAALLRAVELRPDRIGEPLALTVNFAAPIADGEFDIALKAARTNRTNQHWIAELSQDGDIKTTATMVFGIRRDTWSDDESRMPSVGGPEGLEISGPPLPWVGQYDTRYVENPFPAEGSGPSASSRTTLWVRDANQRGLDFAALAAMSDIFYPRVFLRRGGFFPAGTISLTTYFHANGQELESIGGDYVLGSAHANRFSDGYFDQSAHVWARDGALLASTHQIVYFKG</sequence>
<dbReference type="CDD" id="cd00556">
    <property type="entry name" value="Thioesterase_II"/>
    <property type="match status" value="1"/>
</dbReference>
<organism evidence="3 4">
    <name type="scientific">Mycolicibacterium mucogenicum</name>
    <name type="common">Mycobacterium mucogenicum</name>
    <dbReference type="NCBI Taxonomy" id="56689"/>
    <lineage>
        <taxon>Bacteria</taxon>
        <taxon>Bacillati</taxon>
        <taxon>Actinomycetota</taxon>
        <taxon>Actinomycetes</taxon>
        <taxon>Mycobacteriales</taxon>
        <taxon>Mycobacteriaceae</taxon>
        <taxon>Mycolicibacterium</taxon>
    </lineage>
</organism>
<dbReference type="Gene3D" id="2.40.160.210">
    <property type="entry name" value="Acyl-CoA thioesterase, double hotdog domain"/>
    <property type="match status" value="1"/>
</dbReference>
<gene>
    <name evidence="3" type="ORF">A5642_27735</name>
</gene>
<reference evidence="3 4" key="1">
    <citation type="submission" date="2016-06" db="EMBL/GenBank/DDBJ databases">
        <authorList>
            <person name="Kjaerup R.B."/>
            <person name="Dalgaard T.S."/>
            <person name="Juul-Madsen H.R."/>
        </authorList>
    </citation>
    <scope>NUCLEOTIDE SEQUENCE [LARGE SCALE GENOMIC DNA]</scope>
    <source>
        <strain evidence="3 4">1199456.5</strain>
    </source>
</reference>
<dbReference type="InterPro" id="IPR029069">
    <property type="entry name" value="HotDog_dom_sf"/>
</dbReference>
<evidence type="ECO:0000313" key="3">
    <source>
        <dbReference type="EMBL" id="OBA82196.1"/>
    </source>
</evidence>
<dbReference type="SUPFAM" id="SSF54637">
    <property type="entry name" value="Thioesterase/thiol ester dehydrase-isomerase"/>
    <property type="match status" value="2"/>
</dbReference>
<evidence type="ECO:0000313" key="4">
    <source>
        <dbReference type="Proteomes" id="UP000093962"/>
    </source>
</evidence>
<comment type="caution">
    <text evidence="3">The sequence shown here is derived from an EMBL/GenBank/DDBJ whole genome shotgun (WGS) entry which is preliminary data.</text>
</comment>
<feature type="domain" description="Acyl-CoA thioesterase-like N-terminal HotDog" evidence="1">
    <location>
        <begin position="30"/>
        <end position="112"/>
    </location>
</feature>
<dbReference type="OrthoDB" id="4370297at2"/>
<evidence type="ECO:0000259" key="1">
    <source>
        <dbReference type="Pfam" id="PF13622"/>
    </source>
</evidence>
<proteinExistence type="predicted"/>
<dbReference type="Proteomes" id="UP000093962">
    <property type="component" value="Unassembled WGS sequence"/>
</dbReference>
<dbReference type="InterPro" id="IPR049449">
    <property type="entry name" value="TesB_ACOT8-like_N"/>
</dbReference>
<dbReference type="Pfam" id="PF13622">
    <property type="entry name" value="4HBT_3"/>
    <property type="match status" value="1"/>
</dbReference>
<dbReference type="EMBL" id="LZSF01000226">
    <property type="protein sequence ID" value="OBA82196.1"/>
    <property type="molecule type" value="Genomic_DNA"/>
</dbReference>
<dbReference type="Pfam" id="PF20789">
    <property type="entry name" value="4HBT_3C"/>
    <property type="match status" value="1"/>
</dbReference>